<feature type="region of interest" description="Disordered" evidence="1">
    <location>
        <begin position="1"/>
        <end position="25"/>
    </location>
</feature>
<dbReference type="EMBL" id="BRXU01000021">
    <property type="protein sequence ID" value="GLC58122.1"/>
    <property type="molecule type" value="Genomic_DNA"/>
</dbReference>
<dbReference type="PANTHER" id="PTHR46007:SF8">
    <property type="entry name" value="C2H2-TYPE DOMAIN-CONTAINING PROTEIN"/>
    <property type="match status" value="1"/>
</dbReference>
<feature type="compositionally biased region" description="Low complexity" evidence="1">
    <location>
        <begin position="237"/>
        <end position="247"/>
    </location>
</feature>
<feature type="region of interest" description="Disordered" evidence="1">
    <location>
        <begin position="361"/>
        <end position="384"/>
    </location>
</feature>
<feature type="compositionally biased region" description="Low complexity" evidence="1">
    <location>
        <begin position="86"/>
        <end position="97"/>
    </location>
</feature>
<feature type="region of interest" description="Disordered" evidence="1">
    <location>
        <begin position="861"/>
        <end position="922"/>
    </location>
</feature>
<evidence type="ECO:0000313" key="2">
    <source>
        <dbReference type="EMBL" id="GLC58122.1"/>
    </source>
</evidence>
<dbReference type="AlphaFoldDB" id="A0A9W6F6C4"/>
<protein>
    <submittedName>
        <fullName evidence="2">Uncharacterized protein</fullName>
    </submittedName>
</protein>
<feature type="compositionally biased region" description="Polar residues" evidence="1">
    <location>
        <begin position="828"/>
        <end position="837"/>
    </location>
</feature>
<feature type="region of interest" description="Disordered" evidence="1">
    <location>
        <begin position="78"/>
        <end position="102"/>
    </location>
</feature>
<name>A0A9W6F6C4_9CHLO</name>
<evidence type="ECO:0000313" key="3">
    <source>
        <dbReference type="Proteomes" id="UP001165080"/>
    </source>
</evidence>
<dbReference type="PANTHER" id="PTHR46007">
    <property type="entry name" value="MEDIATOR OF RNA POLYMERASE II TRANSCRIPTION SUBUNIT 12"/>
    <property type="match status" value="1"/>
</dbReference>
<feature type="region of interest" description="Disordered" evidence="1">
    <location>
        <begin position="538"/>
        <end position="559"/>
    </location>
</feature>
<dbReference type="GO" id="GO:0045944">
    <property type="term" value="P:positive regulation of transcription by RNA polymerase II"/>
    <property type="evidence" value="ECO:0007669"/>
    <property type="project" value="TreeGrafter"/>
</dbReference>
<feature type="compositionally biased region" description="Low complexity" evidence="1">
    <location>
        <begin position="891"/>
        <end position="914"/>
    </location>
</feature>
<keyword evidence="3" id="KW-1185">Reference proteome</keyword>
<dbReference type="GO" id="GO:0003713">
    <property type="term" value="F:transcription coactivator activity"/>
    <property type="evidence" value="ECO:0007669"/>
    <property type="project" value="TreeGrafter"/>
</dbReference>
<evidence type="ECO:0000256" key="1">
    <source>
        <dbReference type="SAM" id="MobiDB-lite"/>
    </source>
</evidence>
<feature type="region of interest" description="Disordered" evidence="1">
    <location>
        <begin position="723"/>
        <end position="769"/>
    </location>
</feature>
<dbReference type="Proteomes" id="UP001165080">
    <property type="component" value="Unassembled WGS sequence"/>
</dbReference>
<feature type="region of interest" description="Disordered" evidence="1">
    <location>
        <begin position="666"/>
        <end position="694"/>
    </location>
</feature>
<dbReference type="GO" id="GO:0016592">
    <property type="term" value="C:mediator complex"/>
    <property type="evidence" value="ECO:0007669"/>
    <property type="project" value="TreeGrafter"/>
</dbReference>
<comment type="caution">
    <text evidence="2">The sequence shown here is derived from an EMBL/GenBank/DDBJ whole genome shotgun (WGS) entry which is preliminary data.</text>
</comment>
<sequence length="949" mass="97270">MSRIKAQPLSQPLAPSAPRSCTLQDLGPEDRQKVAKLLKQVGLHGTVAVRPQLTVKHLQVVDLGQEVQQLKQQRDELTQQAKDAAQRQQELQEGSQQLHKEHHSLKRKLGQVLLVLRASQAKVAALEAAQQQAASPRRSDCSVDVEVQTEPVAQVEPQAPVASCASVCGAGNGATPPPAATAAQPASGAEPAGTAETAALRATLSSTPGGPPVVHVAPGAHVSITINQAPEPAAAVASAGASGAPTPFQAMKAPESSIADSTALPAMSADSCEGSTTVTLAPGGRCAGERGLALAASPAPATVIAIPTTTAAVMGAAGAAAASAAAMRDSTEVALPEVSSSSFSTTAASYARVVRAGASGWSVQQQQQPHEQQQQKPAAAGMMQGDVGPAAMPKAPPRAAAAVAAAATKGQPGCRPAGPRNILVDATMQCFEDVPVHEVRLQDSREVLTASPMIVPPSDEVVAAASSILGWQAQHGLAAAATAAGNAEAPCGAPSSCSRAGVREQQRSGRKVLSFDPAIGESGAFYFVDVAAEPAGGVGAAGPAQAHRQGRDGEGGGRPPGVAIAAPAAERFTGSMGAQPASQQFMHHGGEATLRPWAEAAGAGGGCGHPGGPMGASAQHQQQYQYQQHPHPYPHHHQQQQQQCKYQHPVPEHMVPASPCSSYATETTGAATPFSHGAPPPARPPHAYSDTPASSTMSLSRMAVALDEVARRQRWDVQPPGMLQPTQQHQHDATPCGPAQPRRGGHAPQLGGGAGTAVRQGGPCHGEHGANSAVAAGFTHGARKYRDPHCAQGPPPQLLRHASAGSFGAARPSEGGQDLGPHADSLSACGSTSTSWLGGSDVADRYDDSLVDILSQADEELEQQQHHHRQRYRRQPQAQRSTSQGAAAPSAAPMPTRPRTLAPAAASPLSEGAPSRTKMQAASAEALLAANLYEENDVFSVILEQEGRM</sequence>
<feature type="region of interest" description="Disordered" evidence="1">
    <location>
        <begin position="237"/>
        <end position="262"/>
    </location>
</feature>
<feature type="region of interest" description="Disordered" evidence="1">
    <location>
        <begin position="785"/>
        <end position="841"/>
    </location>
</feature>
<organism evidence="2 3">
    <name type="scientific">Pleodorina starrii</name>
    <dbReference type="NCBI Taxonomy" id="330485"/>
    <lineage>
        <taxon>Eukaryota</taxon>
        <taxon>Viridiplantae</taxon>
        <taxon>Chlorophyta</taxon>
        <taxon>core chlorophytes</taxon>
        <taxon>Chlorophyceae</taxon>
        <taxon>CS clade</taxon>
        <taxon>Chlamydomonadales</taxon>
        <taxon>Volvocaceae</taxon>
        <taxon>Pleodorina</taxon>
    </lineage>
</organism>
<feature type="compositionally biased region" description="Low complexity" evidence="1">
    <location>
        <begin position="180"/>
        <end position="195"/>
    </location>
</feature>
<proteinExistence type="predicted"/>
<feature type="region of interest" description="Disordered" evidence="1">
    <location>
        <begin position="173"/>
        <end position="195"/>
    </location>
</feature>
<feature type="compositionally biased region" description="Low complexity" evidence="1">
    <location>
        <begin position="364"/>
        <end position="375"/>
    </location>
</feature>
<gene>
    <name evidence="2" type="primary">PLEST007603</name>
    <name evidence="2" type="ORF">PLESTB_001320700</name>
</gene>
<accession>A0A9W6F6C4</accession>
<reference evidence="2 3" key="1">
    <citation type="journal article" date="2023" name="Commun. Biol.">
        <title>Reorganization of the ancestral sex-determining regions during the evolution of trioecy in Pleodorina starrii.</title>
        <authorList>
            <person name="Takahashi K."/>
            <person name="Suzuki S."/>
            <person name="Kawai-Toyooka H."/>
            <person name="Yamamoto K."/>
            <person name="Hamaji T."/>
            <person name="Ootsuki R."/>
            <person name="Yamaguchi H."/>
            <person name="Kawachi M."/>
            <person name="Higashiyama T."/>
            <person name="Nozaki H."/>
        </authorList>
    </citation>
    <scope>NUCLEOTIDE SEQUENCE [LARGE SCALE GENOMIC DNA]</scope>
    <source>
        <strain evidence="2 3">NIES-4479</strain>
    </source>
</reference>
<dbReference type="InterPro" id="IPR051647">
    <property type="entry name" value="Mediator_comp_sub12"/>
</dbReference>